<dbReference type="CDD" id="cd03230">
    <property type="entry name" value="ABC_DR_subfamily_A"/>
    <property type="match status" value="1"/>
</dbReference>
<protein>
    <submittedName>
        <fullName evidence="7">ABC transporter ATP-binding protein</fullName>
    </submittedName>
</protein>
<proteinExistence type="inferred from homology"/>
<evidence type="ECO:0000256" key="3">
    <source>
        <dbReference type="ARBA" id="ARBA00022458"/>
    </source>
</evidence>
<feature type="domain" description="ABC transporter" evidence="6">
    <location>
        <begin position="2"/>
        <end position="226"/>
    </location>
</feature>
<keyword evidence="8" id="KW-1185">Reference proteome</keyword>
<evidence type="ECO:0000256" key="4">
    <source>
        <dbReference type="ARBA" id="ARBA00022741"/>
    </source>
</evidence>
<dbReference type="PANTHER" id="PTHR42711:SF5">
    <property type="entry name" value="ABC TRANSPORTER ATP-BINDING PROTEIN NATA"/>
    <property type="match status" value="1"/>
</dbReference>
<evidence type="ECO:0000259" key="6">
    <source>
        <dbReference type="PROSITE" id="PS50893"/>
    </source>
</evidence>
<dbReference type="PROSITE" id="PS50893">
    <property type="entry name" value="ABC_TRANSPORTER_2"/>
    <property type="match status" value="1"/>
</dbReference>
<dbReference type="RefSeq" id="WP_266055945.1">
    <property type="nucleotide sequence ID" value="NZ_JAPFQN010000004.1"/>
</dbReference>
<dbReference type="SUPFAM" id="SSF52540">
    <property type="entry name" value="P-loop containing nucleoside triphosphate hydrolases"/>
    <property type="match status" value="1"/>
</dbReference>
<evidence type="ECO:0000256" key="1">
    <source>
        <dbReference type="ARBA" id="ARBA00005417"/>
    </source>
</evidence>
<keyword evidence="5 7" id="KW-0067">ATP-binding</keyword>
<dbReference type="InterPro" id="IPR003593">
    <property type="entry name" value="AAA+_ATPase"/>
</dbReference>
<name>A0ABT3RP44_9BACT</name>
<dbReference type="InterPro" id="IPR050763">
    <property type="entry name" value="ABC_transporter_ATP-binding"/>
</dbReference>
<keyword evidence="4" id="KW-0547">Nucleotide-binding</keyword>
<evidence type="ECO:0000256" key="2">
    <source>
        <dbReference type="ARBA" id="ARBA00022448"/>
    </source>
</evidence>
<keyword evidence="2" id="KW-0813">Transport</keyword>
<dbReference type="Pfam" id="PF00005">
    <property type="entry name" value="ABC_tran"/>
    <property type="match status" value="1"/>
</dbReference>
<keyword evidence="3" id="KW-0536">Nodulation</keyword>
<evidence type="ECO:0000313" key="7">
    <source>
        <dbReference type="EMBL" id="MCX2743561.1"/>
    </source>
</evidence>
<evidence type="ECO:0000256" key="5">
    <source>
        <dbReference type="ARBA" id="ARBA00022840"/>
    </source>
</evidence>
<comment type="caution">
    <text evidence="7">The sequence shown here is derived from an EMBL/GenBank/DDBJ whole genome shotgun (WGS) entry which is preliminary data.</text>
</comment>
<dbReference type="InterPro" id="IPR003439">
    <property type="entry name" value="ABC_transporter-like_ATP-bd"/>
</dbReference>
<comment type="similarity">
    <text evidence="1">Belongs to the ABC transporter superfamily.</text>
</comment>
<reference evidence="7 8" key="1">
    <citation type="submission" date="2022-11" db="EMBL/GenBank/DDBJ databases">
        <title>The characterization of three novel Bacteroidetes species and genomic analysis of their roles in tidal elemental geochemical cycles.</title>
        <authorList>
            <person name="Ma K."/>
        </authorList>
    </citation>
    <scope>NUCLEOTIDE SEQUENCE [LARGE SCALE GENOMIC DNA]</scope>
    <source>
        <strain evidence="7 8">M17</strain>
    </source>
</reference>
<dbReference type="GO" id="GO:0005524">
    <property type="term" value="F:ATP binding"/>
    <property type="evidence" value="ECO:0007669"/>
    <property type="project" value="UniProtKB-KW"/>
</dbReference>
<evidence type="ECO:0000313" key="8">
    <source>
        <dbReference type="Proteomes" id="UP001209885"/>
    </source>
</evidence>
<dbReference type="Proteomes" id="UP001209885">
    <property type="component" value="Unassembled WGS sequence"/>
</dbReference>
<dbReference type="Gene3D" id="3.40.50.300">
    <property type="entry name" value="P-loop containing nucleotide triphosphate hydrolases"/>
    <property type="match status" value="1"/>
</dbReference>
<organism evidence="7 8">
    <name type="scientific">Mangrovivirga halotolerans</name>
    <dbReference type="NCBI Taxonomy" id="2993936"/>
    <lineage>
        <taxon>Bacteria</taxon>
        <taxon>Pseudomonadati</taxon>
        <taxon>Bacteroidota</taxon>
        <taxon>Cytophagia</taxon>
        <taxon>Cytophagales</taxon>
        <taxon>Mangrovivirgaceae</taxon>
        <taxon>Mangrovivirga</taxon>
    </lineage>
</organism>
<gene>
    <name evidence="7" type="ORF">OO013_06775</name>
</gene>
<dbReference type="PANTHER" id="PTHR42711">
    <property type="entry name" value="ABC TRANSPORTER ATP-BINDING PROTEIN"/>
    <property type="match status" value="1"/>
</dbReference>
<dbReference type="SMART" id="SM00382">
    <property type="entry name" value="AAA"/>
    <property type="match status" value="1"/>
</dbReference>
<sequence>MIELKNIYKAYKKVPVLKGVSLKMEKGGVYAVLGPNGSGKTTLMKCILGMVLPDRGEVFVGGESVIKKHSYRENIGYLPQIARFPDNLKVEELFKMISDLRGQKGNSEDLIQRFGLEKYLSYKLSSLSGGTRQKVNLVICFMFDAQYILLDEPTSGLDPVAMIALRKLIEEKKQEGKIIILTTHIMDVVEKMADEIIFLMEGKIYFQGDQEKLDELTGSEGVEASIAQLLLKEEKGKNDSSQKNGFRFKLNKVAL</sequence>
<accession>A0ABT3RP44</accession>
<dbReference type="EMBL" id="JAPFQN010000004">
    <property type="protein sequence ID" value="MCX2743561.1"/>
    <property type="molecule type" value="Genomic_DNA"/>
</dbReference>
<dbReference type="InterPro" id="IPR027417">
    <property type="entry name" value="P-loop_NTPase"/>
</dbReference>